<organism evidence="2">
    <name type="scientific">Arundo donax</name>
    <name type="common">Giant reed</name>
    <name type="synonym">Donax arundinaceus</name>
    <dbReference type="NCBI Taxonomy" id="35708"/>
    <lineage>
        <taxon>Eukaryota</taxon>
        <taxon>Viridiplantae</taxon>
        <taxon>Streptophyta</taxon>
        <taxon>Embryophyta</taxon>
        <taxon>Tracheophyta</taxon>
        <taxon>Spermatophyta</taxon>
        <taxon>Magnoliopsida</taxon>
        <taxon>Liliopsida</taxon>
        <taxon>Poales</taxon>
        <taxon>Poaceae</taxon>
        <taxon>PACMAD clade</taxon>
        <taxon>Arundinoideae</taxon>
        <taxon>Arundineae</taxon>
        <taxon>Arundo</taxon>
    </lineage>
</organism>
<protein>
    <submittedName>
        <fullName evidence="2">Uncharacterized protein</fullName>
    </submittedName>
</protein>
<feature type="compositionally biased region" description="Basic and acidic residues" evidence="1">
    <location>
        <begin position="55"/>
        <end position="66"/>
    </location>
</feature>
<accession>A0A0A9EJD0</accession>
<reference evidence="2" key="2">
    <citation type="journal article" date="2015" name="Data Brief">
        <title>Shoot transcriptome of the giant reed, Arundo donax.</title>
        <authorList>
            <person name="Barrero R.A."/>
            <person name="Guerrero F.D."/>
            <person name="Moolhuijzen P."/>
            <person name="Goolsby J.A."/>
            <person name="Tidwell J."/>
            <person name="Bellgard S.E."/>
            <person name="Bellgard M.I."/>
        </authorList>
    </citation>
    <scope>NUCLEOTIDE SEQUENCE</scope>
    <source>
        <tissue evidence="2">Shoot tissue taken approximately 20 cm above the soil surface</tissue>
    </source>
</reference>
<proteinExistence type="predicted"/>
<reference evidence="2" key="1">
    <citation type="submission" date="2014-09" db="EMBL/GenBank/DDBJ databases">
        <authorList>
            <person name="Magalhaes I.L.F."/>
            <person name="Oliveira U."/>
            <person name="Santos F.R."/>
            <person name="Vidigal T.H.D.A."/>
            <person name="Brescovit A.D."/>
            <person name="Santos A.J."/>
        </authorList>
    </citation>
    <scope>NUCLEOTIDE SEQUENCE</scope>
    <source>
        <tissue evidence="2">Shoot tissue taken approximately 20 cm above the soil surface</tissue>
    </source>
</reference>
<name>A0A0A9EJD0_ARUDO</name>
<evidence type="ECO:0000256" key="1">
    <source>
        <dbReference type="SAM" id="MobiDB-lite"/>
    </source>
</evidence>
<evidence type="ECO:0000313" key="2">
    <source>
        <dbReference type="EMBL" id="JAD96132.1"/>
    </source>
</evidence>
<dbReference type="EMBL" id="GBRH01201763">
    <property type="protein sequence ID" value="JAD96132.1"/>
    <property type="molecule type" value="Transcribed_RNA"/>
</dbReference>
<sequence length="66" mass="7615">MRKAHVLEPEEWLPLNQWRSHGAPPLTEKLNHGSSGHKDQIGRGTEVQYSTGVQKRKDKDKGTRRR</sequence>
<dbReference type="AlphaFoldDB" id="A0A0A9EJD0"/>
<feature type="region of interest" description="Disordered" evidence="1">
    <location>
        <begin position="15"/>
        <end position="66"/>
    </location>
</feature>